<sequence length="838" mass="93716">MAMELPECPVCLQNYDGDSTVPRVLSCGHSACESCLSKLPERFPLTIRCPACTQLVKFPPQGPSVLPKNIDLLSFSLPPNPNPNSSTSEDKRSRKLGRFYDFLPRFWSDEFYAAWKDWVLPNDAVWVEERGAKARVWFGEDKKVSLGRVVSLPELKDSSFEFSYVVRVMKCLSGMKEEERNELGLILRSGSMRNSRKIGRVYGLWGNLDDGFLYMVCERMDGGSLLEKISDLKNEFCGEEEEGLSKIGVFSFALIGLEMIEAVMGLHSEGFISGFFGLSCFSFDCFGHAFVDMNEVLVTGRKIWKRIADAVFGRMRVDDQELEGAISDLSKDNVFLSPELLLELLHKEGVVLESEKSRYSFGYGSDIWSLACLLLRLLLGKTFTEESQKMIKENNSDYLALYSIWPERVGSLLDTQLGSEYAALKDILLKCLIYDPESRPLLNEVRKCFREIIIKPQSDLANLDGAVDGESTSFCIILGELCKLPKEMSQTRKEGNVQGIEASSEADFGQIKAERVDKIFVEVLLEGVVKSKDLQGHCDCITGITIGGGFLFSSSFDKTIRVWSLQDFSHVHTFEGHEYKIMAIIYVDQEQPLCISGDSGGGIFVWAISTPLGQEPLKKWYEQKDWRYSGIHALCFSKNGYVYTGSGDKSIKAWLLQDGLLACTMNGHKSVVSTLTICDEVLYSGSWDGTIRLWSLSDHTPLTVLGEDTSGPVTSVLSLSLDRHMLIAAYENGCIKVWRNEVFMKSMQLHKGAIFATGMEGKWLFTGGWDKTVNVQELSGDDIHVDPRPIGCIPCGSVITVLLFWQGKLFVGSADRLVKSLNSRMLDTTPDPELPETR</sequence>
<evidence type="ECO:0000256" key="3">
    <source>
        <dbReference type="ARBA" id="ARBA00022737"/>
    </source>
</evidence>
<dbReference type="InterPro" id="IPR001841">
    <property type="entry name" value="Znf_RING"/>
</dbReference>
<keyword evidence="4 6" id="KW-0863">Zinc-finger</keyword>
<dbReference type="PROSITE" id="PS50011">
    <property type="entry name" value="PROTEIN_KINASE_DOM"/>
    <property type="match status" value="1"/>
</dbReference>
<dbReference type="GO" id="GO:0008270">
    <property type="term" value="F:zinc ion binding"/>
    <property type="evidence" value="ECO:0007669"/>
    <property type="project" value="UniProtKB-KW"/>
</dbReference>
<protein>
    <submittedName>
        <fullName evidence="10">Myosin heavy chain kinase B</fullName>
    </submittedName>
</protein>
<dbReference type="SUPFAM" id="SSF57850">
    <property type="entry name" value="RING/U-box"/>
    <property type="match status" value="1"/>
</dbReference>
<dbReference type="PROSITE" id="PS50294">
    <property type="entry name" value="WD_REPEATS_REGION"/>
    <property type="match status" value="1"/>
</dbReference>
<keyword evidence="11" id="KW-1185">Reference proteome</keyword>
<evidence type="ECO:0000259" key="8">
    <source>
        <dbReference type="PROSITE" id="PS50011"/>
    </source>
</evidence>
<dbReference type="eggNOG" id="ENOG502QT1J">
    <property type="taxonomic scope" value="Eukaryota"/>
</dbReference>
<evidence type="ECO:0000256" key="4">
    <source>
        <dbReference type="ARBA" id="ARBA00022771"/>
    </source>
</evidence>
<keyword evidence="2" id="KW-0479">Metal-binding</keyword>
<name>W9QJR1_9ROSA</name>
<dbReference type="EMBL" id="KE343382">
    <property type="protein sequence ID" value="EXB28435.1"/>
    <property type="molecule type" value="Genomic_DNA"/>
</dbReference>
<evidence type="ECO:0000259" key="9">
    <source>
        <dbReference type="PROSITE" id="PS50089"/>
    </source>
</evidence>
<dbReference type="PANTHER" id="PTHR44489">
    <property type="match status" value="1"/>
</dbReference>
<evidence type="ECO:0000313" key="10">
    <source>
        <dbReference type="EMBL" id="EXB28435.1"/>
    </source>
</evidence>
<dbReference type="Pfam" id="PF13445">
    <property type="entry name" value="zf-RING_UBOX"/>
    <property type="match status" value="1"/>
</dbReference>
<evidence type="ECO:0000256" key="6">
    <source>
        <dbReference type="PROSITE-ProRule" id="PRU00175"/>
    </source>
</evidence>
<evidence type="ECO:0000256" key="1">
    <source>
        <dbReference type="ARBA" id="ARBA00022574"/>
    </source>
</evidence>
<dbReference type="InterPro" id="IPR011009">
    <property type="entry name" value="Kinase-like_dom_sf"/>
</dbReference>
<dbReference type="PANTHER" id="PTHR44489:SF11">
    <property type="entry name" value="WD REPEAT DOMAIN 86"/>
    <property type="match status" value="1"/>
</dbReference>
<dbReference type="PRINTS" id="PR00320">
    <property type="entry name" value="GPROTEINBRPT"/>
</dbReference>
<evidence type="ECO:0000256" key="2">
    <source>
        <dbReference type="ARBA" id="ARBA00022723"/>
    </source>
</evidence>
<dbReference type="SUPFAM" id="SSF50978">
    <property type="entry name" value="WD40 repeat-like"/>
    <property type="match status" value="1"/>
</dbReference>
<dbReference type="SUPFAM" id="SSF56112">
    <property type="entry name" value="Protein kinase-like (PK-like)"/>
    <property type="match status" value="1"/>
</dbReference>
<dbReference type="AlphaFoldDB" id="W9QJR1"/>
<dbReference type="PROSITE" id="PS50082">
    <property type="entry name" value="WD_REPEATS_2"/>
    <property type="match status" value="2"/>
</dbReference>
<dbReference type="InterPro" id="IPR013083">
    <property type="entry name" value="Znf_RING/FYVE/PHD"/>
</dbReference>
<accession>W9QJR1</accession>
<dbReference type="Gene3D" id="2.130.10.10">
    <property type="entry name" value="YVTN repeat-like/Quinoprotein amine dehydrogenase"/>
    <property type="match status" value="2"/>
</dbReference>
<evidence type="ECO:0000256" key="5">
    <source>
        <dbReference type="ARBA" id="ARBA00022833"/>
    </source>
</evidence>
<dbReference type="GO" id="GO:0005524">
    <property type="term" value="F:ATP binding"/>
    <property type="evidence" value="ECO:0007669"/>
    <property type="project" value="InterPro"/>
</dbReference>
<dbReference type="InterPro" id="IPR027370">
    <property type="entry name" value="Znf-RING_euk"/>
</dbReference>
<gene>
    <name evidence="10" type="ORF">L484_003818</name>
</gene>
<dbReference type="InterPro" id="IPR036322">
    <property type="entry name" value="WD40_repeat_dom_sf"/>
</dbReference>
<dbReference type="SMART" id="SM00220">
    <property type="entry name" value="S_TKc"/>
    <property type="match status" value="1"/>
</dbReference>
<proteinExistence type="predicted"/>
<dbReference type="STRING" id="981085.W9QJR1"/>
<keyword evidence="3" id="KW-0677">Repeat</keyword>
<dbReference type="InterPro" id="IPR044715">
    <property type="entry name" value="WDR86-like"/>
</dbReference>
<dbReference type="InterPro" id="IPR000719">
    <property type="entry name" value="Prot_kinase_dom"/>
</dbReference>
<evidence type="ECO:0000256" key="7">
    <source>
        <dbReference type="PROSITE-ProRule" id="PRU00221"/>
    </source>
</evidence>
<keyword evidence="1 7" id="KW-0853">WD repeat</keyword>
<dbReference type="SMART" id="SM00184">
    <property type="entry name" value="RING"/>
    <property type="match status" value="1"/>
</dbReference>
<dbReference type="InterPro" id="IPR001680">
    <property type="entry name" value="WD40_rpt"/>
</dbReference>
<dbReference type="Gene3D" id="3.30.40.10">
    <property type="entry name" value="Zinc/RING finger domain, C3HC4 (zinc finger)"/>
    <property type="match status" value="1"/>
</dbReference>
<keyword evidence="5" id="KW-0862">Zinc</keyword>
<dbReference type="InterPro" id="IPR015943">
    <property type="entry name" value="WD40/YVTN_repeat-like_dom_sf"/>
</dbReference>
<dbReference type="GO" id="GO:0004672">
    <property type="term" value="F:protein kinase activity"/>
    <property type="evidence" value="ECO:0007669"/>
    <property type="project" value="InterPro"/>
</dbReference>
<keyword evidence="10" id="KW-0418">Kinase</keyword>
<keyword evidence="10" id="KW-0808">Transferase</keyword>
<dbReference type="Gene3D" id="1.10.510.10">
    <property type="entry name" value="Transferase(Phosphotransferase) domain 1"/>
    <property type="match status" value="1"/>
</dbReference>
<dbReference type="CDD" id="cd16587">
    <property type="entry name" value="RING-HC_TRIM32_C-VII"/>
    <property type="match status" value="1"/>
</dbReference>
<reference evidence="11" key="1">
    <citation type="submission" date="2013-01" db="EMBL/GenBank/DDBJ databases">
        <title>Draft Genome Sequence of a Mulberry Tree, Morus notabilis C.K. Schneid.</title>
        <authorList>
            <person name="He N."/>
            <person name="Zhao S."/>
        </authorList>
    </citation>
    <scope>NUCLEOTIDE SEQUENCE</scope>
</reference>
<dbReference type="Pfam" id="PF00400">
    <property type="entry name" value="WD40"/>
    <property type="match status" value="3"/>
</dbReference>
<feature type="repeat" description="WD" evidence="7">
    <location>
        <begin position="534"/>
        <end position="573"/>
    </location>
</feature>
<feature type="repeat" description="WD" evidence="7">
    <location>
        <begin position="665"/>
        <end position="704"/>
    </location>
</feature>
<dbReference type="SMART" id="SM00320">
    <property type="entry name" value="WD40"/>
    <property type="match status" value="6"/>
</dbReference>
<dbReference type="PROSITE" id="PS50089">
    <property type="entry name" value="ZF_RING_2"/>
    <property type="match status" value="1"/>
</dbReference>
<dbReference type="InterPro" id="IPR020472">
    <property type="entry name" value="WD40_PAC1"/>
</dbReference>
<feature type="domain" description="Protein kinase" evidence="8">
    <location>
        <begin position="122"/>
        <end position="453"/>
    </location>
</feature>
<dbReference type="Proteomes" id="UP000030645">
    <property type="component" value="Unassembled WGS sequence"/>
</dbReference>
<organism evidence="10 11">
    <name type="scientific">Morus notabilis</name>
    <dbReference type="NCBI Taxonomy" id="981085"/>
    <lineage>
        <taxon>Eukaryota</taxon>
        <taxon>Viridiplantae</taxon>
        <taxon>Streptophyta</taxon>
        <taxon>Embryophyta</taxon>
        <taxon>Tracheophyta</taxon>
        <taxon>Spermatophyta</taxon>
        <taxon>Magnoliopsida</taxon>
        <taxon>eudicotyledons</taxon>
        <taxon>Gunneridae</taxon>
        <taxon>Pentapetalae</taxon>
        <taxon>rosids</taxon>
        <taxon>fabids</taxon>
        <taxon>Rosales</taxon>
        <taxon>Moraceae</taxon>
        <taxon>Moreae</taxon>
        <taxon>Morus</taxon>
    </lineage>
</organism>
<evidence type="ECO:0000313" key="11">
    <source>
        <dbReference type="Proteomes" id="UP000030645"/>
    </source>
</evidence>
<feature type="domain" description="RING-type" evidence="9">
    <location>
        <begin position="8"/>
        <end position="53"/>
    </location>
</feature>